<gene>
    <name evidence="2" type="ORF">C8J25_103227</name>
</gene>
<evidence type="ECO:0000313" key="2">
    <source>
        <dbReference type="EMBL" id="PTW47508.1"/>
    </source>
</evidence>
<sequence length="131" mass="14294">MTVFVDASALVAIITGEPERDAFITRVEHDGNALWSAMSCWETVSALRSSYRFDIDVARSEVENTAQVLALRIIAIGESELSTALDAYQIYGKGRHPAKLNMGDCFAYACAKTHGAELLYKGNDFALTDLA</sequence>
<dbReference type="Proteomes" id="UP000244013">
    <property type="component" value="Unassembled WGS sequence"/>
</dbReference>
<protein>
    <submittedName>
        <fullName evidence="2">Ribonuclease VapC</fullName>
    </submittedName>
</protein>
<dbReference type="OrthoDB" id="32625at2"/>
<comment type="caution">
    <text evidence="2">The sequence shown here is derived from an EMBL/GenBank/DDBJ whole genome shotgun (WGS) entry which is preliminary data.</text>
</comment>
<name>A0A2T5U7Q8_9SPHN</name>
<dbReference type="EMBL" id="QAYE01000003">
    <property type="protein sequence ID" value="PTW47508.1"/>
    <property type="molecule type" value="Genomic_DNA"/>
</dbReference>
<dbReference type="InterPro" id="IPR029060">
    <property type="entry name" value="PIN-like_dom_sf"/>
</dbReference>
<accession>A0A2T5U7Q8</accession>
<reference evidence="2 3" key="1">
    <citation type="submission" date="2018-04" db="EMBL/GenBank/DDBJ databases">
        <title>Genomic Encyclopedia of Type Strains, Phase III (KMG-III): the genomes of soil and plant-associated and newly described type strains.</title>
        <authorList>
            <person name="Whitman W."/>
        </authorList>
    </citation>
    <scope>NUCLEOTIDE SEQUENCE [LARGE SCALE GENOMIC DNA]</scope>
    <source>
        <strain evidence="2 3">MA-olki</strain>
    </source>
</reference>
<dbReference type="AlphaFoldDB" id="A0A2T5U7Q8"/>
<evidence type="ECO:0000259" key="1">
    <source>
        <dbReference type="Pfam" id="PF01850"/>
    </source>
</evidence>
<dbReference type="Pfam" id="PF01850">
    <property type="entry name" value="PIN"/>
    <property type="match status" value="1"/>
</dbReference>
<proteinExistence type="predicted"/>
<dbReference type="SUPFAM" id="SSF88723">
    <property type="entry name" value="PIN domain-like"/>
    <property type="match status" value="1"/>
</dbReference>
<evidence type="ECO:0000313" key="3">
    <source>
        <dbReference type="Proteomes" id="UP000244013"/>
    </source>
</evidence>
<dbReference type="Gene3D" id="3.40.50.1010">
    <property type="entry name" value="5'-nuclease"/>
    <property type="match status" value="1"/>
</dbReference>
<dbReference type="InterPro" id="IPR002716">
    <property type="entry name" value="PIN_dom"/>
</dbReference>
<dbReference type="CDD" id="cd09871">
    <property type="entry name" value="PIN_MtVapC28-VapC30-like"/>
    <property type="match status" value="1"/>
</dbReference>
<organism evidence="2 3">
    <name type="scientific">Sphingomonas faeni</name>
    <dbReference type="NCBI Taxonomy" id="185950"/>
    <lineage>
        <taxon>Bacteria</taxon>
        <taxon>Pseudomonadati</taxon>
        <taxon>Pseudomonadota</taxon>
        <taxon>Alphaproteobacteria</taxon>
        <taxon>Sphingomonadales</taxon>
        <taxon>Sphingomonadaceae</taxon>
        <taxon>Sphingomonas</taxon>
    </lineage>
</organism>
<feature type="domain" description="PIN" evidence="1">
    <location>
        <begin position="3"/>
        <end position="127"/>
    </location>
</feature>